<evidence type="ECO:0000313" key="2">
    <source>
        <dbReference type="Proteomes" id="UP000646911"/>
    </source>
</evidence>
<dbReference type="RefSeq" id="WP_186953227.1">
    <property type="nucleotide sequence ID" value="NZ_JACOFX010000003.1"/>
</dbReference>
<keyword evidence="2" id="KW-1185">Reference proteome</keyword>
<organism evidence="1 2">
    <name type="scientific">Undibacterium umbellatum</name>
    <dbReference type="NCBI Taxonomy" id="2762300"/>
    <lineage>
        <taxon>Bacteria</taxon>
        <taxon>Pseudomonadati</taxon>
        <taxon>Pseudomonadota</taxon>
        <taxon>Betaproteobacteria</taxon>
        <taxon>Burkholderiales</taxon>
        <taxon>Oxalobacteraceae</taxon>
        <taxon>Undibacterium</taxon>
    </lineage>
</organism>
<accession>A0ABR6Z7F2</accession>
<gene>
    <name evidence="1" type="ORF">H8L47_08870</name>
</gene>
<sequence length="149" mass="15558">MAKDKYFVEVLAADPANIPEVVLLNGFVGNSALENYTRLYLNAVLNEYYEIPTEAILHTAPATAGANNPLETAYLWVKADAELIRKGKSVADTKISFFSGPIQNAQAATAAANAAQAAVAGGPTGVLNCTQAAPVCGNTAWQGCPDKSN</sequence>
<name>A0ABR6Z7F2_9BURK</name>
<evidence type="ECO:0000313" key="1">
    <source>
        <dbReference type="EMBL" id="MBC3907677.1"/>
    </source>
</evidence>
<protein>
    <submittedName>
        <fullName evidence="1">Uncharacterized protein</fullName>
    </submittedName>
</protein>
<dbReference type="EMBL" id="JACOFX010000003">
    <property type="protein sequence ID" value="MBC3907677.1"/>
    <property type="molecule type" value="Genomic_DNA"/>
</dbReference>
<dbReference type="Proteomes" id="UP000646911">
    <property type="component" value="Unassembled WGS sequence"/>
</dbReference>
<comment type="caution">
    <text evidence="1">The sequence shown here is derived from an EMBL/GenBank/DDBJ whole genome shotgun (WGS) entry which is preliminary data.</text>
</comment>
<proteinExistence type="predicted"/>
<reference evidence="1 2" key="1">
    <citation type="submission" date="2020-08" db="EMBL/GenBank/DDBJ databases">
        <title>Novel species isolated from subtropical streams in China.</title>
        <authorList>
            <person name="Lu H."/>
        </authorList>
    </citation>
    <scope>NUCLEOTIDE SEQUENCE [LARGE SCALE GENOMIC DNA]</scope>
    <source>
        <strain evidence="1 2">NL8W</strain>
    </source>
</reference>